<dbReference type="Gene3D" id="1.10.510.10">
    <property type="entry name" value="Transferase(Phosphotransferase) domain 1"/>
    <property type="match status" value="1"/>
</dbReference>
<dbReference type="PROSITE" id="PS50011">
    <property type="entry name" value="PROTEIN_KINASE_DOM"/>
    <property type="match status" value="1"/>
</dbReference>
<sequence>MAHPPRYAKDANTGEDRWIEPEGTEDQEELMPPGSEEALRYLAYNLVHFDLDPQNGRRLWVVPPSFRPSKSLTKHVLGNKAAWENTVPSTAGNYGWHSNVWHIGVCMHMLITHSQWTDPPQAIGPLNDHNAMAELFPTPFRVTNFDGELVEPFYTYGIWLTNPTAIEAPIDTALMMILVRCLAADPADRPSLRELLRYARWRQTQPDWTDDQGEIRAWSDENISQPQIPSPEAPASTRTGLAAIGTDVMDRLTEAAGLLRIGGVANQADRAEEPQVRRVAPVENLRQRYQEQEAAAPPAPPERPRRARFNWWWNNVISDRMAQLQNVIYARVEPLPPNPPPPPLRGVPGVENLRARFQEDAQRQPQSPQNLGQGGPAVEPRGQGNDQPQPPQGILRNNRPARDVRVRFANDVGPLPGRGLRRRPRINDLRGRYAADADDDLA</sequence>
<evidence type="ECO:0000313" key="4">
    <source>
        <dbReference type="Proteomes" id="UP001430848"/>
    </source>
</evidence>
<name>A0ABR1PH72_DIAER</name>
<accession>A0ABR1PH72</accession>
<keyword evidence="4" id="KW-1185">Reference proteome</keyword>
<feature type="compositionally biased region" description="Basic and acidic residues" evidence="1">
    <location>
        <begin position="7"/>
        <end position="20"/>
    </location>
</feature>
<dbReference type="Proteomes" id="UP001430848">
    <property type="component" value="Unassembled WGS sequence"/>
</dbReference>
<feature type="region of interest" description="Disordered" evidence="1">
    <location>
        <begin position="359"/>
        <end position="442"/>
    </location>
</feature>
<evidence type="ECO:0000313" key="3">
    <source>
        <dbReference type="EMBL" id="KAK7736444.1"/>
    </source>
</evidence>
<proteinExistence type="predicted"/>
<feature type="region of interest" description="Disordered" evidence="1">
    <location>
        <begin position="1"/>
        <end position="32"/>
    </location>
</feature>
<reference evidence="3 4" key="1">
    <citation type="submission" date="2024-02" db="EMBL/GenBank/DDBJ databases">
        <title>De novo assembly and annotation of 12 fungi associated with fruit tree decline syndrome in Ontario, Canada.</title>
        <authorList>
            <person name="Sulman M."/>
            <person name="Ellouze W."/>
            <person name="Ilyukhin E."/>
        </authorList>
    </citation>
    <scope>NUCLEOTIDE SEQUENCE [LARGE SCALE GENOMIC DNA]</scope>
    <source>
        <strain evidence="3 4">M169</strain>
    </source>
</reference>
<protein>
    <recommendedName>
        <fullName evidence="2">Protein kinase domain-containing protein</fullName>
    </recommendedName>
</protein>
<dbReference type="InterPro" id="IPR000719">
    <property type="entry name" value="Prot_kinase_dom"/>
</dbReference>
<gene>
    <name evidence="3" type="ORF">SLS63_003422</name>
</gene>
<evidence type="ECO:0000256" key="1">
    <source>
        <dbReference type="SAM" id="MobiDB-lite"/>
    </source>
</evidence>
<evidence type="ECO:0000259" key="2">
    <source>
        <dbReference type="PROSITE" id="PS50011"/>
    </source>
</evidence>
<dbReference type="EMBL" id="JAKNSF020000010">
    <property type="protein sequence ID" value="KAK7736444.1"/>
    <property type="molecule type" value="Genomic_DNA"/>
</dbReference>
<dbReference type="SUPFAM" id="SSF56112">
    <property type="entry name" value="Protein kinase-like (PK-like)"/>
    <property type="match status" value="1"/>
</dbReference>
<comment type="caution">
    <text evidence="3">The sequence shown here is derived from an EMBL/GenBank/DDBJ whole genome shotgun (WGS) entry which is preliminary data.</text>
</comment>
<feature type="compositionally biased region" description="Basic and acidic residues" evidence="1">
    <location>
        <begin position="425"/>
        <end position="435"/>
    </location>
</feature>
<dbReference type="InterPro" id="IPR011009">
    <property type="entry name" value="Kinase-like_dom_sf"/>
</dbReference>
<feature type="domain" description="Protein kinase" evidence="2">
    <location>
        <begin position="1"/>
        <end position="201"/>
    </location>
</feature>
<organism evidence="3 4">
    <name type="scientific">Diaporthe eres</name>
    <name type="common">Phomopsis oblonga</name>
    <dbReference type="NCBI Taxonomy" id="83184"/>
    <lineage>
        <taxon>Eukaryota</taxon>
        <taxon>Fungi</taxon>
        <taxon>Dikarya</taxon>
        <taxon>Ascomycota</taxon>
        <taxon>Pezizomycotina</taxon>
        <taxon>Sordariomycetes</taxon>
        <taxon>Sordariomycetidae</taxon>
        <taxon>Diaporthales</taxon>
        <taxon>Diaporthaceae</taxon>
        <taxon>Diaporthe</taxon>
        <taxon>Diaporthe eres species complex</taxon>
    </lineage>
</organism>